<evidence type="ECO:0000259" key="4">
    <source>
        <dbReference type="PROSITE" id="PS50043"/>
    </source>
</evidence>
<reference evidence="7" key="1">
    <citation type="journal article" date="2019" name="Int. J. Syst. Evol. Microbiol.">
        <title>The Global Catalogue of Microorganisms (GCM) 10K type strain sequencing project: providing services to taxonomists for standard genome sequencing and annotation.</title>
        <authorList>
            <consortium name="The Broad Institute Genomics Platform"/>
            <consortium name="The Broad Institute Genome Sequencing Center for Infectious Disease"/>
            <person name="Wu L."/>
            <person name="Ma J."/>
        </authorList>
    </citation>
    <scope>NUCLEOTIDE SEQUENCE [LARGE SCALE GENOMIC DNA]</scope>
    <source>
        <strain evidence="7">JCM 4805</strain>
    </source>
</reference>
<dbReference type="EMBL" id="BAAABY010000032">
    <property type="protein sequence ID" value="GAA0475278.1"/>
    <property type="molecule type" value="Genomic_DNA"/>
</dbReference>
<keyword evidence="1 3" id="KW-0597">Phosphoprotein</keyword>
<dbReference type="PROSITE" id="PS50043">
    <property type="entry name" value="HTH_LUXR_2"/>
    <property type="match status" value="1"/>
</dbReference>
<evidence type="ECO:0000313" key="6">
    <source>
        <dbReference type="EMBL" id="GAA0475278.1"/>
    </source>
</evidence>
<evidence type="ECO:0000256" key="2">
    <source>
        <dbReference type="ARBA" id="ARBA00023125"/>
    </source>
</evidence>
<dbReference type="InterPro" id="IPR058245">
    <property type="entry name" value="NreC/VraR/RcsB-like_REC"/>
</dbReference>
<dbReference type="PRINTS" id="PR00038">
    <property type="entry name" value="HTHLUXR"/>
</dbReference>
<keyword evidence="7" id="KW-1185">Reference proteome</keyword>
<comment type="caution">
    <text evidence="6">The sequence shown here is derived from an EMBL/GenBank/DDBJ whole genome shotgun (WGS) entry which is preliminary data.</text>
</comment>
<dbReference type="Gene3D" id="3.40.50.2300">
    <property type="match status" value="1"/>
</dbReference>
<dbReference type="SUPFAM" id="SSF52172">
    <property type="entry name" value="CheY-like"/>
    <property type="match status" value="1"/>
</dbReference>
<sequence length="214" mass="21243">MTKVLVVEDQRALADALELAIAAQPDLECVGAVGTVEAALPLAAAGADTVLMDVHLPGPDGIEGTAALKAAHPEIRVLILTGDTDPAVLAAATAAGAAGFLSKSSALSDILAAVRAPAGGPLLVGSAALAALLGPAGGGRDGADEAVPARLTAREREVLRLLGEGMSPRAIAERLVISRHTARGHVKNVLMKLGAHSQLEAVVAAIRAGLLPGG</sequence>
<dbReference type="SMART" id="SM00448">
    <property type="entry name" value="REC"/>
    <property type="match status" value="1"/>
</dbReference>
<dbReference type="InterPro" id="IPR001789">
    <property type="entry name" value="Sig_transdc_resp-reg_receiver"/>
</dbReference>
<keyword evidence="2" id="KW-0238">DNA-binding</keyword>
<feature type="domain" description="Response regulatory" evidence="5">
    <location>
        <begin position="3"/>
        <end position="118"/>
    </location>
</feature>
<dbReference type="PANTHER" id="PTHR43214">
    <property type="entry name" value="TWO-COMPONENT RESPONSE REGULATOR"/>
    <property type="match status" value="1"/>
</dbReference>
<dbReference type="CDD" id="cd06170">
    <property type="entry name" value="LuxR_C_like"/>
    <property type="match status" value="1"/>
</dbReference>
<evidence type="ECO:0000313" key="7">
    <source>
        <dbReference type="Proteomes" id="UP001500909"/>
    </source>
</evidence>
<dbReference type="InterPro" id="IPR016032">
    <property type="entry name" value="Sig_transdc_resp-reg_C-effctor"/>
</dbReference>
<evidence type="ECO:0000259" key="5">
    <source>
        <dbReference type="PROSITE" id="PS50110"/>
    </source>
</evidence>
<dbReference type="RefSeq" id="WP_346096911.1">
    <property type="nucleotide sequence ID" value="NZ_BAAABY010000032.1"/>
</dbReference>
<evidence type="ECO:0000256" key="3">
    <source>
        <dbReference type="PROSITE-ProRule" id="PRU00169"/>
    </source>
</evidence>
<dbReference type="SMART" id="SM00421">
    <property type="entry name" value="HTH_LUXR"/>
    <property type="match status" value="1"/>
</dbReference>
<dbReference type="CDD" id="cd17535">
    <property type="entry name" value="REC_NarL-like"/>
    <property type="match status" value="1"/>
</dbReference>
<dbReference type="InterPro" id="IPR039420">
    <property type="entry name" value="WalR-like"/>
</dbReference>
<dbReference type="InterPro" id="IPR000792">
    <property type="entry name" value="Tscrpt_reg_LuxR_C"/>
</dbReference>
<dbReference type="InterPro" id="IPR011006">
    <property type="entry name" value="CheY-like_superfamily"/>
</dbReference>
<feature type="domain" description="HTH luxR-type" evidence="4">
    <location>
        <begin position="144"/>
        <end position="209"/>
    </location>
</feature>
<evidence type="ECO:0000256" key="1">
    <source>
        <dbReference type="ARBA" id="ARBA00022553"/>
    </source>
</evidence>
<dbReference type="PANTHER" id="PTHR43214:SF43">
    <property type="entry name" value="TWO-COMPONENT RESPONSE REGULATOR"/>
    <property type="match status" value="1"/>
</dbReference>
<gene>
    <name evidence="6" type="ORF">GCM10010361_44590</name>
</gene>
<protein>
    <submittedName>
        <fullName evidence="6">Response regulator transcription factor</fullName>
    </submittedName>
</protein>
<proteinExistence type="predicted"/>
<dbReference type="PROSITE" id="PS50110">
    <property type="entry name" value="RESPONSE_REGULATORY"/>
    <property type="match status" value="1"/>
</dbReference>
<feature type="modified residue" description="4-aspartylphosphate" evidence="3">
    <location>
        <position position="53"/>
    </location>
</feature>
<name>A0ABP3KAW4_9ACTN</name>
<accession>A0ABP3KAW4</accession>
<organism evidence="6 7">
    <name type="scientific">Streptomyces olivaceiscleroticus</name>
    <dbReference type="NCBI Taxonomy" id="68245"/>
    <lineage>
        <taxon>Bacteria</taxon>
        <taxon>Bacillati</taxon>
        <taxon>Actinomycetota</taxon>
        <taxon>Actinomycetes</taxon>
        <taxon>Kitasatosporales</taxon>
        <taxon>Streptomycetaceae</taxon>
        <taxon>Streptomyces</taxon>
    </lineage>
</organism>
<dbReference type="Pfam" id="PF00072">
    <property type="entry name" value="Response_reg"/>
    <property type="match status" value="1"/>
</dbReference>
<dbReference type="Proteomes" id="UP001500909">
    <property type="component" value="Unassembled WGS sequence"/>
</dbReference>
<dbReference type="SUPFAM" id="SSF46894">
    <property type="entry name" value="C-terminal effector domain of the bipartite response regulators"/>
    <property type="match status" value="1"/>
</dbReference>
<dbReference type="Pfam" id="PF00196">
    <property type="entry name" value="GerE"/>
    <property type="match status" value="1"/>
</dbReference>